<dbReference type="InterPro" id="IPR005512">
    <property type="entry name" value="PRONE_dom"/>
</dbReference>
<organism evidence="3 4">
    <name type="scientific">Rhododendron griersonianum</name>
    <dbReference type="NCBI Taxonomy" id="479676"/>
    <lineage>
        <taxon>Eukaryota</taxon>
        <taxon>Viridiplantae</taxon>
        <taxon>Streptophyta</taxon>
        <taxon>Embryophyta</taxon>
        <taxon>Tracheophyta</taxon>
        <taxon>Spermatophyta</taxon>
        <taxon>Magnoliopsida</taxon>
        <taxon>eudicotyledons</taxon>
        <taxon>Gunneridae</taxon>
        <taxon>Pentapetalae</taxon>
        <taxon>asterids</taxon>
        <taxon>Ericales</taxon>
        <taxon>Ericaceae</taxon>
        <taxon>Ericoideae</taxon>
        <taxon>Rhodoreae</taxon>
        <taxon>Rhododendron</taxon>
    </lineage>
</organism>
<dbReference type="EMBL" id="JACTNZ010000001">
    <property type="protein sequence ID" value="KAG5564311.1"/>
    <property type="molecule type" value="Genomic_DNA"/>
</dbReference>
<dbReference type="Pfam" id="PF03759">
    <property type="entry name" value="PRONE"/>
    <property type="match status" value="1"/>
</dbReference>
<dbReference type="PANTHER" id="PTHR12601:SF39">
    <property type="entry name" value="PROTEIN REDUCED CHLOROPLAST COVERAGE 2"/>
    <property type="match status" value="1"/>
</dbReference>
<dbReference type="PROSITE" id="PS51334">
    <property type="entry name" value="PRONE"/>
    <property type="match status" value="1"/>
</dbReference>
<dbReference type="PANTHER" id="PTHR12601">
    <property type="entry name" value="EUKARYOTIC TRANSLATION INITIATION FACTOR 3 SUBUNIT EIF-3"/>
    <property type="match status" value="1"/>
</dbReference>
<name>A0AAV6LJN1_9ERIC</name>
<feature type="domain" description="PRONE" evidence="2">
    <location>
        <begin position="1"/>
        <end position="154"/>
    </location>
</feature>
<evidence type="ECO:0000313" key="3">
    <source>
        <dbReference type="EMBL" id="KAG5564311.1"/>
    </source>
</evidence>
<keyword evidence="1" id="KW-0344">Guanine-nucleotide releasing factor</keyword>
<comment type="caution">
    <text evidence="3">The sequence shown here is derived from an EMBL/GenBank/DDBJ whole genome shotgun (WGS) entry which is preliminary data.</text>
</comment>
<dbReference type="GO" id="GO:0005737">
    <property type="term" value="C:cytoplasm"/>
    <property type="evidence" value="ECO:0007669"/>
    <property type="project" value="TreeGrafter"/>
</dbReference>
<reference evidence="3" key="1">
    <citation type="submission" date="2020-08" db="EMBL/GenBank/DDBJ databases">
        <title>Plant Genome Project.</title>
        <authorList>
            <person name="Zhang R.-G."/>
        </authorList>
    </citation>
    <scope>NUCLEOTIDE SEQUENCE</scope>
    <source>
        <strain evidence="3">WSP0</strain>
        <tissue evidence="3">Leaf</tissue>
    </source>
</reference>
<dbReference type="InterPro" id="IPR027523">
    <property type="entry name" value="CLU_prot"/>
</dbReference>
<evidence type="ECO:0000313" key="4">
    <source>
        <dbReference type="Proteomes" id="UP000823749"/>
    </source>
</evidence>
<evidence type="ECO:0000259" key="2">
    <source>
        <dbReference type="PROSITE" id="PS51334"/>
    </source>
</evidence>
<dbReference type="AlphaFoldDB" id="A0AAV6LJN1"/>
<protein>
    <recommendedName>
        <fullName evidence="2">PRONE domain-containing protein</fullName>
    </recommendedName>
</protein>
<dbReference type="Gene3D" id="1.20.58.2010">
    <property type="entry name" value="PRONE domain, subdomain 1"/>
    <property type="match status" value="1"/>
</dbReference>
<proteinExistence type="predicted"/>
<sequence>MVAACASVPPGDLLEDTQKQLNHNHECATQILKAAMSINNIALAEMEVLESYLEALPKTAASYHAIAIALSLMEAYSLSVQHEQTTLQILQAKLRSDDLRTQDLAAWLEYFESKAMEQQEAARSGTPKPDAFISSKGHLRSWFFFFLLYYDFKS</sequence>
<dbReference type="GO" id="GO:0005085">
    <property type="term" value="F:guanyl-nucleotide exchange factor activity"/>
    <property type="evidence" value="ECO:0007669"/>
    <property type="project" value="UniProtKB-UniRule"/>
</dbReference>
<keyword evidence="4" id="KW-1185">Reference proteome</keyword>
<accession>A0AAV6LJN1</accession>
<dbReference type="Proteomes" id="UP000823749">
    <property type="component" value="Chromosome 1"/>
</dbReference>
<gene>
    <name evidence="3" type="ORF">RHGRI_000494</name>
</gene>
<evidence type="ECO:0000256" key="1">
    <source>
        <dbReference type="PROSITE-ProRule" id="PRU00663"/>
    </source>
</evidence>